<dbReference type="AlphaFoldDB" id="H3KBZ4"/>
<accession>H3KBZ4</accession>
<feature type="non-terminal residue" evidence="2">
    <location>
        <position position="951"/>
    </location>
</feature>
<name>H3KBZ4_9BURK</name>
<gene>
    <name evidence="2" type="ORF">HMPREF9440_00243</name>
</gene>
<dbReference type="EMBL" id="AFBQ01000033">
    <property type="protein sequence ID" value="EHY32358.1"/>
    <property type="molecule type" value="Genomic_DNA"/>
</dbReference>
<protein>
    <submittedName>
        <fullName evidence="2">CRISPR-associated protein, Csx12 family</fullName>
    </submittedName>
</protein>
<dbReference type="HOGENOM" id="CLU_310062_0_0_4"/>
<comment type="caution">
    <text evidence="2">The sequence shown here is derived from an EMBL/GenBank/DDBJ whole genome shotgun (WGS) entry which is preliminary data.</text>
</comment>
<dbReference type="Pfam" id="PF21069">
    <property type="entry name" value="Csx12"/>
    <property type="match status" value="1"/>
</dbReference>
<sequence length="951" mass="108174">MPTVRPVFHSSASFDLGAKNTGLFLVNHPAGAAPSAEYAAAYTIVQPADGDGLNYSTTNRRAVRHRLRGGKRFKLARRLVLQVIDALRKLKPGLIRDEEMRRTVEALSSLLKRRGFTRIESEAQVDPTTLDSVDPAVFADHETLGGFFSLGIPISTQWDALSQNPGAVEQLFKALPSAKDFGKYVTEQFPEFAEQKKLYADAIKVLSSEAKSIVMQLGLGHHHRSKYFEMIAHDMLRDPRLQGVFELFGSEERFKTFICNVSNLQLRALRWYFDEPNPEVANQWNPEKFQVVWLRGLKYFHPDAERKADMKKLIDELTASKDILDALCTTDPRRTIPPYEDQNNRRPPFDQTLWLSAAELTRRYGDKWRIWSQKFERADRALSTGLDEILLYTDRRSRMFNRNQDPSVYADSYVLQRVLDRSSKLDRYALRALAAGYRTQELHEPLATLSDTLGTQHVETFLTFAAEYYEEVAAAKNGLWLDGPSRLLERADIHPPMKKKVLDLLLGNILDATPEIGRILRTVLWNRHVHEKSRSTPASLCRSIEAIRKDFGGEFRMRYDALDAKIRAAEDQKKKFKPTNAEEKDLFKAWNATKTMHAFLRDVLQLTPKQLERTASPYVFAQLHTLIDTERDGFTSTSLAAHLENHWRMRANAAGMAQCSRLPADAVRPFDGVLSKALDRQAFEAAKLAAQHLMSRKELTDTDIRYSIIIESNRFAFSASTAELKKNTLAKKNAEKGLNFELKRWQDKDSRIREASRGICAYTGAKLGDVVEYDHIIPRAFTTSAMGSVFNSEANLICVSRPGNQTKADKRYGLNKLHKTYLTAVFGTADVTTIAASIEDIVGKLASANRLRHFELLNEKEQDAVRHALFLDDESDARRIVLRELAAQNKSRVNGTQAWFVRAFMTKLLEITKDWRERTGNTLDIRSWKTDAEVASRLRSALNFHAEITLT</sequence>
<evidence type="ECO:0000313" key="2">
    <source>
        <dbReference type="EMBL" id="EHY32358.1"/>
    </source>
</evidence>
<organism evidence="2 3">
    <name type="scientific">Sutterella parvirubra YIT 11816</name>
    <dbReference type="NCBI Taxonomy" id="762967"/>
    <lineage>
        <taxon>Bacteria</taxon>
        <taxon>Pseudomonadati</taxon>
        <taxon>Pseudomonadota</taxon>
        <taxon>Betaproteobacteria</taxon>
        <taxon>Burkholderiales</taxon>
        <taxon>Sutterellaceae</taxon>
        <taxon>Sutterella</taxon>
    </lineage>
</organism>
<feature type="domain" description="CRISPR-associated endonuclease Cas9 alpha-helical lobe" evidence="1">
    <location>
        <begin position="57"/>
        <end position="652"/>
    </location>
</feature>
<dbReference type="InterPro" id="IPR049465">
    <property type="entry name" value="Cas9_lobe"/>
</dbReference>
<keyword evidence="3" id="KW-1185">Reference proteome</keyword>
<reference evidence="2 3" key="1">
    <citation type="submission" date="2011-11" db="EMBL/GenBank/DDBJ databases">
        <authorList>
            <person name="Weinstock G."/>
            <person name="Sodergren E."/>
            <person name="Clifton S."/>
            <person name="Fulton L."/>
            <person name="Fulton B."/>
            <person name="Courtney L."/>
            <person name="Fronick C."/>
            <person name="Harrison M."/>
            <person name="Strong C."/>
            <person name="Farmer C."/>
            <person name="Delahaunty K."/>
            <person name="Markovic C."/>
            <person name="Hall O."/>
            <person name="Minx P."/>
            <person name="Tomlinson C."/>
            <person name="Mitreva M."/>
            <person name="Hou S."/>
            <person name="Chen J."/>
            <person name="Wollam A."/>
            <person name="Pepin K.H."/>
            <person name="Johnson M."/>
            <person name="Bhonagiri V."/>
            <person name="Zhang X."/>
            <person name="Suruliraj S."/>
            <person name="Warren W."/>
            <person name="Chinwalla A."/>
            <person name="Mardis E.R."/>
            <person name="Wilson R.K."/>
        </authorList>
    </citation>
    <scope>NUCLEOTIDE SEQUENCE [LARGE SCALE GENOMIC DNA]</scope>
    <source>
        <strain evidence="2 3">YIT 11816</strain>
    </source>
</reference>
<dbReference type="Gene3D" id="1.10.30.50">
    <property type="match status" value="1"/>
</dbReference>
<evidence type="ECO:0000259" key="1">
    <source>
        <dbReference type="Pfam" id="PF21069"/>
    </source>
</evidence>
<proteinExistence type="predicted"/>
<evidence type="ECO:0000313" key="3">
    <source>
        <dbReference type="Proteomes" id="UP000004956"/>
    </source>
</evidence>
<dbReference type="Proteomes" id="UP000004956">
    <property type="component" value="Unassembled WGS sequence"/>
</dbReference>